<dbReference type="InterPro" id="IPR024083">
    <property type="entry name" value="Fumarase/histidase_N"/>
</dbReference>
<dbReference type="InterPro" id="IPR047136">
    <property type="entry name" value="PurB_bact"/>
</dbReference>
<dbReference type="InterPro" id="IPR008948">
    <property type="entry name" value="L-Aspartase-like"/>
</dbReference>
<comment type="function">
    <text evidence="4">Catalyzes two reactions in de novo purine nucleotide biosynthesis. Catalyzes the breakdown of 5-aminoimidazole- (N-succinylocarboxamide) ribotide (SAICAR or 2-[5-amino-1-(5-phospho-beta-D-ribosyl)imidazole-4-carboxamido]succinate) to 5-aminoimidazole-4-carboxamide ribotide (AICAR or 5-amino-1-(5-phospho-beta-D-ribosyl)imidazole-4-carboxamide) and fumarate, and of adenylosuccinate (ADS or N(6)-(1,2-dicarboxyethyl)-AMP) to adenosine monophosphate (AMP) and fumarate.</text>
</comment>
<organism evidence="7 8">
    <name type="scientific">Elusimicrobium minutum (strain Pei191)</name>
    <dbReference type="NCBI Taxonomy" id="445932"/>
    <lineage>
        <taxon>Bacteria</taxon>
        <taxon>Pseudomonadati</taxon>
        <taxon>Elusimicrobiota</taxon>
        <taxon>Elusimicrobia</taxon>
        <taxon>Elusimicrobiales</taxon>
        <taxon>Elusimicrobiaceae</taxon>
        <taxon>Elusimicrobium</taxon>
    </lineage>
</organism>
<dbReference type="AlphaFoldDB" id="B2KEG4"/>
<dbReference type="Gene3D" id="1.10.275.10">
    <property type="entry name" value="Fumarase/aspartase (N-terminal domain)"/>
    <property type="match status" value="1"/>
</dbReference>
<dbReference type="Gene3D" id="1.10.40.30">
    <property type="entry name" value="Fumarase/aspartase (C-terminal domain)"/>
    <property type="match status" value="1"/>
</dbReference>
<evidence type="ECO:0000259" key="6">
    <source>
        <dbReference type="Pfam" id="PF08328"/>
    </source>
</evidence>
<dbReference type="GO" id="GO:0004018">
    <property type="term" value="F:N6-(1,2-dicarboxyethyl)AMP AMP-lyase (fumarate-forming) activity"/>
    <property type="evidence" value="ECO:0007669"/>
    <property type="project" value="InterPro"/>
</dbReference>
<evidence type="ECO:0000256" key="2">
    <source>
        <dbReference type="ARBA" id="ARBA00004734"/>
    </source>
</evidence>
<dbReference type="Pfam" id="PF00206">
    <property type="entry name" value="Lyase_1"/>
    <property type="match status" value="1"/>
</dbReference>
<dbReference type="PANTHER" id="PTHR43411:SF1">
    <property type="entry name" value="ADENYLOSUCCINATE LYASE"/>
    <property type="match status" value="1"/>
</dbReference>
<name>B2KEG4_ELUMP</name>
<keyword evidence="3" id="KW-0658">Purine biosynthesis</keyword>
<dbReference type="Proteomes" id="UP000001029">
    <property type="component" value="Chromosome"/>
</dbReference>
<accession>B2KEG4</accession>
<dbReference type="GO" id="GO:0006188">
    <property type="term" value="P:IMP biosynthetic process"/>
    <property type="evidence" value="ECO:0007669"/>
    <property type="project" value="InterPro"/>
</dbReference>
<proteinExistence type="predicted"/>
<dbReference type="RefSeq" id="WP_012415525.1">
    <property type="nucleotide sequence ID" value="NC_010644.1"/>
</dbReference>
<comment type="pathway">
    <text evidence="1">Purine metabolism; IMP biosynthesis via de novo pathway; 5-amino-1-(5-phospho-D-ribosyl)imidazole-4-carboxamide from 5-amino-1-(5-phospho-D-ribosyl)imidazole-4-carboxylate: step 2/2.</text>
</comment>
<dbReference type="HOGENOM" id="CLU_025566_2_0_0"/>
<keyword evidence="8" id="KW-1185">Reference proteome</keyword>
<evidence type="ECO:0000256" key="3">
    <source>
        <dbReference type="ARBA" id="ARBA00022755"/>
    </source>
</evidence>
<protein>
    <submittedName>
        <fullName evidence="7">Adenylosuccinate lyase</fullName>
        <ecNumber evidence="7">4.3.2.2</ecNumber>
    </submittedName>
</protein>
<dbReference type="InterPro" id="IPR013539">
    <property type="entry name" value="PurB_C"/>
</dbReference>
<dbReference type="EC" id="4.3.2.2" evidence="7"/>
<reference evidence="7 8" key="1">
    <citation type="journal article" date="2009" name="Appl. Environ. Microbiol.">
        <title>Genomic analysis of 'Elusimicrobium minutum,' the first cultivated representative of the phylum 'Elusimicrobia' (formerly termite group 1).</title>
        <authorList>
            <person name="Herlemann D.P.R."/>
            <person name="Geissinger O."/>
            <person name="Ikeda-Ohtsubo W."/>
            <person name="Kunin V."/>
            <person name="Sun H."/>
            <person name="Lapidus A."/>
            <person name="Hugenholtz P."/>
            <person name="Brune A."/>
        </authorList>
    </citation>
    <scope>NUCLEOTIDE SEQUENCE [LARGE SCALE GENOMIC DNA]</scope>
    <source>
        <strain evidence="7 8">Pei191</strain>
    </source>
</reference>
<dbReference type="Gene3D" id="1.20.200.10">
    <property type="entry name" value="Fumarase/aspartase (Central domain)"/>
    <property type="match status" value="1"/>
</dbReference>
<comment type="pathway">
    <text evidence="2">Purine metabolism; AMP biosynthesis via de novo pathway; AMP from IMP: step 2/2.</text>
</comment>
<feature type="domain" description="Fumarate lyase N-terminal" evidence="5">
    <location>
        <begin position="26"/>
        <end position="319"/>
    </location>
</feature>
<dbReference type="NCBIfam" id="NF006764">
    <property type="entry name" value="PRK09285.1"/>
    <property type="match status" value="1"/>
</dbReference>
<gene>
    <name evidence="7" type="ordered locus">Emin_1360</name>
</gene>
<dbReference type="InterPro" id="IPR020557">
    <property type="entry name" value="Fumarate_lyase_CS"/>
</dbReference>
<sequence>MSKSHISPLDGRYKSKLSALSHYMGEAALSGQRVNVEIEYFKALAGLGLKNFPKLKESEVKILNSILPLSEADLVTIKDIEFRGYRQIKATNHDVKAIEYFLKLRLGASSLKNRLEWIHFALTSEDINSISYALMLRDGVENVLLPELKKIHKELTDLSKKYASTIILARTHGQAAVPTTFGKEFKVFEYRLRRQIKQLEKQQISCKLGGAVGNFNAHFAAFDKVNWHSFAKKFISGFNKGRGVKIFLNEVSTQIDSHDTYAELFDNVKRANTILLDFCQDMWRYISDDYIKQRPVEGEVGSSTMPQKVNPIDFENAEGNIGLANALFGYFSSKLPVSRLQRDLSDSTVSRNFAVAFGYSVVAYSAILKGLGKISVNTQKCAQALHEHPEVLAEGVQTILRACGIQNPYEKLKALTRGKKIDNEVLRRFIEDLDVSKEVKDKLKKLSLEQYTGIAAKLAKGLK</sequence>
<dbReference type="Pfam" id="PF08328">
    <property type="entry name" value="ASL_C"/>
    <property type="match status" value="1"/>
</dbReference>
<evidence type="ECO:0000313" key="7">
    <source>
        <dbReference type="EMBL" id="ACC98910.1"/>
    </source>
</evidence>
<dbReference type="STRING" id="445932.Emin_1360"/>
<evidence type="ECO:0000256" key="4">
    <source>
        <dbReference type="ARBA" id="ARBA00025012"/>
    </source>
</evidence>
<keyword evidence="7" id="KW-0456">Lyase</keyword>
<feature type="domain" description="Adenylosuccinate lyase PurB C-terminal" evidence="6">
    <location>
        <begin position="338"/>
        <end position="452"/>
    </location>
</feature>
<dbReference type="PANTHER" id="PTHR43411">
    <property type="entry name" value="ADENYLOSUCCINATE LYASE"/>
    <property type="match status" value="1"/>
</dbReference>
<dbReference type="InterPro" id="IPR000362">
    <property type="entry name" value="Fumarate_lyase_fam"/>
</dbReference>
<dbReference type="OrthoDB" id="9768878at2"/>
<dbReference type="PRINTS" id="PR00149">
    <property type="entry name" value="FUMRATELYASE"/>
</dbReference>
<dbReference type="KEGG" id="emi:Emin_1360"/>
<dbReference type="InterPro" id="IPR022761">
    <property type="entry name" value="Fumarate_lyase_N"/>
</dbReference>
<dbReference type="SUPFAM" id="SSF48557">
    <property type="entry name" value="L-aspartase-like"/>
    <property type="match status" value="1"/>
</dbReference>
<evidence type="ECO:0000313" key="8">
    <source>
        <dbReference type="Proteomes" id="UP000001029"/>
    </source>
</evidence>
<dbReference type="PROSITE" id="PS00163">
    <property type="entry name" value="FUMARATE_LYASES"/>
    <property type="match status" value="1"/>
</dbReference>
<evidence type="ECO:0000256" key="1">
    <source>
        <dbReference type="ARBA" id="ARBA00004706"/>
    </source>
</evidence>
<evidence type="ECO:0000259" key="5">
    <source>
        <dbReference type="Pfam" id="PF00206"/>
    </source>
</evidence>
<dbReference type="EMBL" id="CP001055">
    <property type="protein sequence ID" value="ACC98910.1"/>
    <property type="molecule type" value="Genomic_DNA"/>
</dbReference>